<evidence type="ECO:0000313" key="2">
    <source>
        <dbReference type="EMBL" id="SFK76045.1"/>
    </source>
</evidence>
<dbReference type="Proteomes" id="UP000198928">
    <property type="component" value="Unassembled WGS sequence"/>
</dbReference>
<feature type="domain" description="DUF397" evidence="1">
    <location>
        <begin position="6"/>
        <end position="57"/>
    </location>
</feature>
<reference evidence="3" key="1">
    <citation type="submission" date="2016-10" db="EMBL/GenBank/DDBJ databases">
        <authorList>
            <person name="Varghese N."/>
            <person name="Submissions S."/>
        </authorList>
    </citation>
    <scope>NUCLEOTIDE SEQUENCE [LARGE SCALE GENOMIC DNA]</scope>
    <source>
        <strain evidence="3">PL19</strain>
    </source>
</reference>
<accession>A0A1I4C514</accession>
<evidence type="ECO:0000313" key="3">
    <source>
        <dbReference type="Proteomes" id="UP000198928"/>
    </source>
</evidence>
<protein>
    <recommendedName>
        <fullName evidence="1">DUF397 domain-containing protein</fullName>
    </recommendedName>
</protein>
<organism evidence="2 3">
    <name type="scientific">Streptomyces pini</name>
    <dbReference type="NCBI Taxonomy" id="1520580"/>
    <lineage>
        <taxon>Bacteria</taxon>
        <taxon>Bacillati</taxon>
        <taxon>Actinomycetota</taxon>
        <taxon>Actinomycetes</taxon>
        <taxon>Kitasatosporales</taxon>
        <taxon>Streptomycetaceae</taxon>
        <taxon>Streptomyces</taxon>
    </lineage>
</organism>
<dbReference type="RefSeq" id="WP_093850035.1">
    <property type="nucleotide sequence ID" value="NZ_FOSG01000008.1"/>
</dbReference>
<dbReference type="InterPro" id="IPR007278">
    <property type="entry name" value="DUF397"/>
</dbReference>
<proteinExistence type="predicted"/>
<dbReference type="AlphaFoldDB" id="A0A1I4C514"/>
<keyword evidence="3" id="KW-1185">Reference proteome</keyword>
<dbReference type="OrthoDB" id="3402668at2"/>
<gene>
    <name evidence="2" type="ORF">SAMN05192584_108257</name>
</gene>
<evidence type="ECO:0000259" key="1">
    <source>
        <dbReference type="Pfam" id="PF04149"/>
    </source>
</evidence>
<sequence>MSAPIQWQKSSFSGGGGENCVEVARQGDDLLIRESDEPGLVLAASRADLAAFIAGIKAGEFDRFVK</sequence>
<dbReference type="Pfam" id="PF04149">
    <property type="entry name" value="DUF397"/>
    <property type="match status" value="1"/>
</dbReference>
<dbReference type="EMBL" id="FOSG01000008">
    <property type="protein sequence ID" value="SFK76045.1"/>
    <property type="molecule type" value="Genomic_DNA"/>
</dbReference>
<name>A0A1I4C514_9ACTN</name>